<name>A0A268NVT0_SHOCL</name>
<gene>
    <name evidence="3" type="ORF">CHH72_19500</name>
</gene>
<dbReference type="Gene3D" id="1.10.357.10">
    <property type="entry name" value="Tetracycline Repressor, domain 2"/>
    <property type="match status" value="1"/>
</dbReference>
<sequence>MSEKIDRRKKYTKMVLKESLVDLLKEKPISSVTVKELCELADINRSTFYSHYADPYDLLATISEEVMLDMNHHLNEYHCGKEEEALHMTEKIMEYIADRSDICQVLLSGHGDVTFKKRIMELAKTHILEKWIDQYKLRGKLSPYIPLMIVSGAIDAIESWLVGGKKESPAEMAVLIYQFTNHGLGGLRKASQT</sequence>
<dbReference type="Proteomes" id="UP000216207">
    <property type="component" value="Unassembled WGS sequence"/>
</dbReference>
<dbReference type="AlphaFoldDB" id="A0A268NVT0"/>
<comment type="caution">
    <text evidence="3">The sequence shown here is derived from an EMBL/GenBank/DDBJ whole genome shotgun (WGS) entry which is preliminary data.</text>
</comment>
<dbReference type="InterPro" id="IPR039532">
    <property type="entry name" value="TetR_C_Firmicutes"/>
</dbReference>
<dbReference type="RefSeq" id="WP_011248893.1">
    <property type="nucleotide sequence ID" value="NZ_BOQQ01000004.1"/>
</dbReference>
<keyword evidence="1" id="KW-0678">Repressor</keyword>
<evidence type="ECO:0000256" key="2">
    <source>
        <dbReference type="ARBA" id="ARBA00023125"/>
    </source>
</evidence>
<dbReference type="InterPro" id="IPR009057">
    <property type="entry name" value="Homeodomain-like_sf"/>
</dbReference>
<protein>
    <submittedName>
        <fullName evidence="3">TetR/AcrR family transcriptional regulator</fullName>
    </submittedName>
</protein>
<dbReference type="PROSITE" id="PS50977">
    <property type="entry name" value="HTH_TETR_2"/>
    <property type="match status" value="1"/>
</dbReference>
<dbReference type="SUPFAM" id="SSF46689">
    <property type="entry name" value="Homeodomain-like"/>
    <property type="match status" value="1"/>
</dbReference>
<dbReference type="Pfam" id="PF14278">
    <property type="entry name" value="TetR_C_8"/>
    <property type="match status" value="1"/>
</dbReference>
<proteinExistence type="predicted"/>
<evidence type="ECO:0000256" key="1">
    <source>
        <dbReference type="ARBA" id="ARBA00022491"/>
    </source>
</evidence>
<organism evidence="3 4">
    <name type="scientific">Shouchella clausii</name>
    <name type="common">Alkalihalobacillus clausii</name>
    <dbReference type="NCBI Taxonomy" id="79880"/>
    <lineage>
        <taxon>Bacteria</taxon>
        <taxon>Bacillati</taxon>
        <taxon>Bacillota</taxon>
        <taxon>Bacilli</taxon>
        <taxon>Bacillales</taxon>
        <taxon>Bacillaceae</taxon>
        <taxon>Shouchella</taxon>
    </lineage>
</organism>
<dbReference type="InterPro" id="IPR001647">
    <property type="entry name" value="HTH_TetR"/>
</dbReference>
<accession>A0A268NVT0</accession>
<dbReference type="PANTHER" id="PTHR43479">
    <property type="entry name" value="ACREF/ENVCD OPERON REPRESSOR-RELATED"/>
    <property type="match status" value="1"/>
</dbReference>
<dbReference type="EMBL" id="NPCC01000038">
    <property type="protein sequence ID" value="PAE87190.1"/>
    <property type="molecule type" value="Genomic_DNA"/>
</dbReference>
<dbReference type="InterPro" id="IPR050624">
    <property type="entry name" value="HTH-type_Tx_Regulator"/>
</dbReference>
<dbReference type="OMA" id="ANMHRST"/>
<keyword evidence="2" id="KW-0238">DNA-binding</keyword>
<dbReference type="GO" id="GO:0003677">
    <property type="term" value="F:DNA binding"/>
    <property type="evidence" value="ECO:0007669"/>
    <property type="project" value="UniProtKB-UniRule"/>
</dbReference>
<dbReference type="PANTHER" id="PTHR43479:SF7">
    <property type="entry name" value="TETR-FAMILY TRANSCRIPTIONAL REGULATOR"/>
    <property type="match status" value="1"/>
</dbReference>
<evidence type="ECO:0000313" key="3">
    <source>
        <dbReference type="EMBL" id="PAE87190.1"/>
    </source>
</evidence>
<reference evidence="3 4" key="1">
    <citation type="submission" date="2017-07" db="EMBL/GenBank/DDBJ databases">
        <title>Isolation and whole genome analysis of endospore-forming bacteria from heroin.</title>
        <authorList>
            <person name="Kalinowski J."/>
            <person name="Ahrens B."/>
            <person name="Al-Dilaimi A."/>
            <person name="Winkler A."/>
            <person name="Wibberg D."/>
            <person name="Schleenbecker U."/>
            <person name="Ruckert C."/>
            <person name="Wolfel R."/>
            <person name="Grass G."/>
        </authorList>
    </citation>
    <scope>NUCLEOTIDE SEQUENCE [LARGE SCALE GENOMIC DNA]</scope>
    <source>
        <strain evidence="3 4">7539</strain>
    </source>
</reference>
<evidence type="ECO:0000313" key="4">
    <source>
        <dbReference type="Proteomes" id="UP000216207"/>
    </source>
</evidence>